<organism evidence="2 4">
    <name type="scientific">Halapricum hydrolyticum</name>
    <dbReference type="NCBI Taxonomy" id="2979991"/>
    <lineage>
        <taxon>Archaea</taxon>
        <taxon>Methanobacteriati</taxon>
        <taxon>Methanobacteriota</taxon>
        <taxon>Stenosarchaea group</taxon>
        <taxon>Halobacteria</taxon>
        <taxon>Halobacteriales</taxon>
        <taxon>Haloarculaceae</taxon>
        <taxon>Halapricum</taxon>
    </lineage>
</organism>
<gene>
    <name evidence="2" type="ORF">OB914_05555</name>
    <name evidence="1" type="ORF">OB916_08740</name>
</gene>
<comment type="caution">
    <text evidence="2">The sequence shown here is derived from an EMBL/GenBank/DDBJ whole genome shotgun (WGS) entry which is preliminary data.</text>
</comment>
<dbReference type="Proteomes" id="UP001208186">
    <property type="component" value="Unassembled WGS sequence"/>
</dbReference>
<evidence type="ECO:0000313" key="3">
    <source>
        <dbReference type="Proteomes" id="UP001208186"/>
    </source>
</evidence>
<evidence type="ECO:0000313" key="2">
    <source>
        <dbReference type="EMBL" id="MCU4726433.1"/>
    </source>
</evidence>
<accession>A0AAE3I9I9</accession>
<sequence length="122" mass="13683">MDKDSIQKGTTVSLSIPVTHPELFSHRATAELLAVLSDNPYTGFGIRELSRMIDYTHRSVSQAVADLEAVDLVTTEREGPKKLVRINSDRLETPDDPVLSIPHSDYCTSVPGRPHYFVRSYR</sequence>
<dbReference type="Gene3D" id="1.10.10.10">
    <property type="entry name" value="Winged helix-like DNA-binding domain superfamily/Winged helix DNA-binding domain"/>
    <property type="match status" value="1"/>
</dbReference>
<protein>
    <submittedName>
        <fullName evidence="2">Winged helix-turn-helix domain-containing protein</fullName>
    </submittedName>
</protein>
<dbReference type="InterPro" id="IPR036390">
    <property type="entry name" value="WH_DNA-bd_sf"/>
</dbReference>
<evidence type="ECO:0000313" key="1">
    <source>
        <dbReference type="EMBL" id="MCU4718147.1"/>
    </source>
</evidence>
<dbReference type="SUPFAM" id="SSF46785">
    <property type="entry name" value="Winged helix' DNA-binding domain"/>
    <property type="match status" value="1"/>
</dbReference>
<keyword evidence="3" id="KW-1185">Reference proteome</keyword>
<dbReference type="CDD" id="cd00090">
    <property type="entry name" value="HTH_ARSR"/>
    <property type="match status" value="1"/>
</dbReference>
<proteinExistence type="predicted"/>
<dbReference type="EMBL" id="JAOPKC010000008">
    <property type="protein sequence ID" value="MCU4718147.1"/>
    <property type="molecule type" value="Genomic_DNA"/>
</dbReference>
<evidence type="ECO:0000313" key="4">
    <source>
        <dbReference type="Proteomes" id="UP001209746"/>
    </source>
</evidence>
<dbReference type="InterPro" id="IPR011991">
    <property type="entry name" value="ArsR-like_HTH"/>
</dbReference>
<name>A0AAE3I9I9_9EURY</name>
<dbReference type="RefSeq" id="WP_315908906.1">
    <property type="nucleotide sequence ID" value="NZ_JAOPKC010000008.1"/>
</dbReference>
<reference evidence="2" key="1">
    <citation type="submission" date="2023-02" db="EMBL/GenBank/DDBJ databases">
        <title>Enrichment on poylsaccharides allowed isolation of novel metabolic and taxonomic groups of Haloarchaea.</title>
        <authorList>
            <person name="Sorokin D.Y."/>
            <person name="Elcheninov A.G."/>
            <person name="Khizhniak T.V."/>
            <person name="Kolganova T.V."/>
            <person name="Kublanov I.V."/>
        </authorList>
    </citation>
    <scope>NUCLEOTIDE SEQUENCE</scope>
    <source>
        <strain evidence="1 3">HArc-curdl5-1</strain>
        <strain evidence="2">HArc-curdl7</strain>
    </source>
</reference>
<dbReference type="AlphaFoldDB" id="A0AAE3I9I9"/>
<dbReference type="InterPro" id="IPR036388">
    <property type="entry name" value="WH-like_DNA-bd_sf"/>
</dbReference>
<dbReference type="EMBL" id="JAOPKD010000003">
    <property type="protein sequence ID" value="MCU4726433.1"/>
    <property type="molecule type" value="Genomic_DNA"/>
</dbReference>
<dbReference type="Proteomes" id="UP001209746">
    <property type="component" value="Unassembled WGS sequence"/>
</dbReference>